<organism evidence="2 3">
    <name type="scientific">Colletotrichum sublineola</name>
    <name type="common">Sorghum anthracnose fungus</name>
    <dbReference type="NCBI Taxonomy" id="1173701"/>
    <lineage>
        <taxon>Eukaryota</taxon>
        <taxon>Fungi</taxon>
        <taxon>Dikarya</taxon>
        <taxon>Ascomycota</taxon>
        <taxon>Pezizomycotina</taxon>
        <taxon>Sordariomycetes</taxon>
        <taxon>Hypocreomycetidae</taxon>
        <taxon>Glomerellales</taxon>
        <taxon>Glomerellaceae</taxon>
        <taxon>Colletotrichum</taxon>
        <taxon>Colletotrichum graminicola species complex</taxon>
    </lineage>
</organism>
<dbReference type="HOGENOM" id="CLU_1948673_0_0_1"/>
<name>A0A066XKG4_COLSU</name>
<comment type="caution">
    <text evidence="2">The sequence shown here is derived from an EMBL/GenBank/DDBJ whole genome shotgun (WGS) entry which is preliminary data.</text>
</comment>
<dbReference type="eggNOG" id="ENOG502R6S3">
    <property type="taxonomic scope" value="Eukaryota"/>
</dbReference>
<dbReference type="OMA" id="APENDIC"/>
<proteinExistence type="predicted"/>
<evidence type="ECO:0000313" key="2">
    <source>
        <dbReference type="EMBL" id="KDN66201.1"/>
    </source>
</evidence>
<keyword evidence="3" id="KW-1185">Reference proteome</keyword>
<dbReference type="AlphaFoldDB" id="A0A066XKG4"/>
<sequence length="130" mass="14461">MNFSFLLLSAALALLAHADTHHFCWCGSDQAPENDICLTQVACDRYPKDKFFNVKDGDPNAPAITKMNNKLQRCYSTRAWPIIPHPYLGGDEFEEACYAAAKDQSVVDACATSPGTRTGVKSYCTRNHNW</sequence>
<feature type="signal peptide" evidence="1">
    <location>
        <begin position="1"/>
        <end position="18"/>
    </location>
</feature>
<accession>A0A066XKG4</accession>
<protein>
    <submittedName>
        <fullName evidence="2">Uncharacterized protein</fullName>
    </submittedName>
</protein>
<feature type="chain" id="PRO_5001634067" evidence="1">
    <location>
        <begin position="19"/>
        <end position="130"/>
    </location>
</feature>
<dbReference type="Proteomes" id="UP000027238">
    <property type="component" value="Unassembled WGS sequence"/>
</dbReference>
<reference evidence="3" key="1">
    <citation type="journal article" date="2014" name="Genome Announc.">
        <title>Draft genome sequence of Colletotrichum sublineola, a destructive pathogen of cultivated sorghum.</title>
        <authorList>
            <person name="Baroncelli R."/>
            <person name="Sanz-Martin J.M."/>
            <person name="Rech G.E."/>
            <person name="Sukno S.A."/>
            <person name="Thon M.R."/>
        </authorList>
    </citation>
    <scope>NUCLEOTIDE SEQUENCE [LARGE SCALE GENOMIC DNA]</scope>
    <source>
        <strain evidence="3">TX430BB</strain>
    </source>
</reference>
<dbReference type="OrthoDB" id="4804156at2759"/>
<evidence type="ECO:0000313" key="3">
    <source>
        <dbReference type="Proteomes" id="UP000027238"/>
    </source>
</evidence>
<dbReference type="EMBL" id="JMSE01000958">
    <property type="protein sequence ID" value="KDN66201.1"/>
    <property type="molecule type" value="Genomic_DNA"/>
</dbReference>
<evidence type="ECO:0000256" key="1">
    <source>
        <dbReference type="SAM" id="SignalP"/>
    </source>
</evidence>
<keyword evidence="1" id="KW-0732">Signal</keyword>
<gene>
    <name evidence="2" type="ORF">CSUB01_06114</name>
</gene>